<dbReference type="AlphaFoldDB" id="A0A151IHS5"/>
<reference evidence="2 3" key="1">
    <citation type="submission" date="2016-03" db="EMBL/GenBank/DDBJ databases">
        <title>Cyphomyrmex costatus WGS genome.</title>
        <authorList>
            <person name="Nygaard S."/>
            <person name="Hu H."/>
            <person name="Boomsma J."/>
            <person name="Zhang G."/>
        </authorList>
    </citation>
    <scope>NUCLEOTIDE SEQUENCE [LARGE SCALE GENOMIC DNA]</scope>
    <source>
        <strain evidence="2">MS0001</strain>
        <tissue evidence="2">Whole body</tissue>
    </source>
</reference>
<feature type="compositionally biased region" description="Low complexity" evidence="1">
    <location>
        <begin position="353"/>
        <end position="362"/>
    </location>
</feature>
<feature type="region of interest" description="Disordered" evidence="1">
    <location>
        <begin position="350"/>
        <end position="371"/>
    </location>
</feature>
<evidence type="ECO:0000313" key="2">
    <source>
        <dbReference type="EMBL" id="KYN01806.1"/>
    </source>
</evidence>
<feature type="compositionally biased region" description="Polar residues" evidence="1">
    <location>
        <begin position="222"/>
        <end position="240"/>
    </location>
</feature>
<feature type="region of interest" description="Disordered" evidence="1">
    <location>
        <begin position="277"/>
        <end position="299"/>
    </location>
</feature>
<dbReference type="EMBL" id="KQ977579">
    <property type="protein sequence ID" value="KYN01806.1"/>
    <property type="molecule type" value="Genomic_DNA"/>
</dbReference>
<keyword evidence="3" id="KW-1185">Reference proteome</keyword>
<protein>
    <recommendedName>
        <fullName evidence="4">CCHC-type domain-containing protein</fullName>
    </recommendedName>
</protein>
<evidence type="ECO:0000256" key="1">
    <source>
        <dbReference type="SAM" id="MobiDB-lite"/>
    </source>
</evidence>
<dbReference type="STRING" id="456900.A0A151IHS5"/>
<accession>A0A151IHS5</accession>
<sequence>DIVEIKKTGRGKIMITVMTATGANRLVENSIFAKHNLKAFIPAFKVLRTGLIQDVPQQFDLDTIKEGLESPRAKILNIQRLNRKITIDNKTKYVPSRTIRIKFAGQILPKEVFLFKVKHEVRPYIPAPRICHRCYRVGHVNNSCKSNPRCKFCGDDSRGRDNDAGCQCNMQTEAPKCINCQGNHWANDRACPIVVKHRSVINTAAVENISIAEARIRIENGWVSSSSPNSPPFETNTRSFPNLLRDSRNSSSFESANRFGLLGAAGLDRELQSYADATRTQRQPQPPRNSRAAPRKGAFPEEFVRSSNRHRSHLNPHQQRYDEIAHRQALSEVNGRPAFASGNGIAFSNNFFTQTPTQSQSQDDGVGRSSNNTNASFAELLVMTSEIFSHFQNNNFSSAFNLIIQLVKNLSKVFFQPSQAQQTNNGSFRYPSDNNHHYTPTQQWCEEFDSEYEHGYEGDFRK</sequence>
<feature type="region of interest" description="Disordered" evidence="1">
    <location>
        <begin position="222"/>
        <end position="242"/>
    </location>
</feature>
<gene>
    <name evidence="2" type="ORF">ALC62_07394</name>
</gene>
<proteinExistence type="predicted"/>
<name>A0A151IHS5_9HYME</name>
<feature type="non-terminal residue" evidence="2">
    <location>
        <position position="1"/>
    </location>
</feature>
<dbReference type="Proteomes" id="UP000078542">
    <property type="component" value="Unassembled WGS sequence"/>
</dbReference>
<evidence type="ECO:0000313" key="3">
    <source>
        <dbReference type="Proteomes" id="UP000078542"/>
    </source>
</evidence>
<evidence type="ECO:0008006" key="4">
    <source>
        <dbReference type="Google" id="ProtNLM"/>
    </source>
</evidence>
<organism evidence="2 3">
    <name type="scientific">Cyphomyrmex costatus</name>
    <dbReference type="NCBI Taxonomy" id="456900"/>
    <lineage>
        <taxon>Eukaryota</taxon>
        <taxon>Metazoa</taxon>
        <taxon>Ecdysozoa</taxon>
        <taxon>Arthropoda</taxon>
        <taxon>Hexapoda</taxon>
        <taxon>Insecta</taxon>
        <taxon>Pterygota</taxon>
        <taxon>Neoptera</taxon>
        <taxon>Endopterygota</taxon>
        <taxon>Hymenoptera</taxon>
        <taxon>Apocrita</taxon>
        <taxon>Aculeata</taxon>
        <taxon>Formicoidea</taxon>
        <taxon>Formicidae</taxon>
        <taxon>Myrmicinae</taxon>
        <taxon>Cyphomyrmex</taxon>
    </lineage>
</organism>